<evidence type="ECO:0000256" key="1">
    <source>
        <dbReference type="ARBA" id="ARBA00006336"/>
    </source>
</evidence>
<gene>
    <name evidence="9" type="ORF">GURASL_14390</name>
</gene>
<evidence type="ECO:0000256" key="2">
    <source>
        <dbReference type="ARBA" id="ARBA00022642"/>
    </source>
</evidence>
<name>A0ABM8EJE0_9BACT</name>
<protein>
    <recommendedName>
        <fullName evidence="6">nicotinamidase</fullName>
        <ecNumber evidence="6">3.5.1.19</ecNumber>
    </recommendedName>
    <alternativeName>
        <fullName evidence="7">Nicotinamide deamidase</fullName>
    </alternativeName>
</protein>
<dbReference type="EC" id="3.5.1.19" evidence="6"/>
<dbReference type="Pfam" id="PF00857">
    <property type="entry name" value="Isochorismatase"/>
    <property type="match status" value="1"/>
</dbReference>
<evidence type="ECO:0000256" key="6">
    <source>
        <dbReference type="ARBA" id="ARBA00039017"/>
    </source>
</evidence>
<dbReference type="Proteomes" id="UP001317705">
    <property type="component" value="Chromosome"/>
</dbReference>
<dbReference type="Gene3D" id="3.40.50.850">
    <property type="entry name" value="Isochorismatase-like"/>
    <property type="match status" value="1"/>
</dbReference>
<comment type="similarity">
    <text evidence="1">Belongs to the isochorismatase family.</text>
</comment>
<evidence type="ECO:0000256" key="7">
    <source>
        <dbReference type="ARBA" id="ARBA00043224"/>
    </source>
</evidence>
<keyword evidence="2" id="KW-0662">Pyridine nucleotide biosynthesis</keyword>
<comment type="pathway">
    <text evidence="5">Cofactor biosynthesis; nicotinate biosynthesis; nicotinate from nicotinamide: step 1/1.</text>
</comment>
<evidence type="ECO:0000256" key="5">
    <source>
        <dbReference type="ARBA" id="ARBA00037900"/>
    </source>
</evidence>
<dbReference type="CDD" id="cd01011">
    <property type="entry name" value="nicotinamidase"/>
    <property type="match status" value="1"/>
</dbReference>
<keyword evidence="3" id="KW-0479">Metal-binding</keyword>
<proteinExistence type="inferred from homology"/>
<sequence>MHNAFALIIVDVQNDFCPGGSLAVPDGDAVVPVLNRYIDLFHRLGAPVFSSRDWHPAVTAHFRDFGGIWPVHCIQHSDGARFHGGLQLPAEAIVLSKGMDPSRDDYSAFQAMTEQGEPLTAALEKRGITRIYVGGLATDYCVKETVLEGLHYGLSVTLLEDAVRGVDLAPGDSNKAIEQMVAAGAARATYAQVESNLAP</sequence>
<dbReference type="PANTHER" id="PTHR11080">
    <property type="entry name" value="PYRAZINAMIDASE/NICOTINAMIDASE"/>
    <property type="match status" value="1"/>
</dbReference>
<dbReference type="InterPro" id="IPR036380">
    <property type="entry name" value="Isochorismatase-like_sf"/>
</dbReference>
<evidence type="ECO:0000313" key="9">
    <source>
        <dbReference type="EMBL" id="BDV42516.1"/>
    </source>
</evidence>
<evidence type="ECO:0000256" key="3">
    <source>
        <dbReference type="ARBA" id="ARBA00022723"/>
    </source>
</evidence>
<keyword evidence="10" id="KW-1185">Reference proteome</keyword>
<accession>A0ABM8EJE0</accession>
<evidence type="ECO:0000313" key="10">
    <source>
        <dbReference type="Proteomes" id="UP001317705"/>
    </source>
</evidence>
<dbReference type="InterPro" id="IPR000868">
    <property type="entry name" value="Isochorismatase-like_dom"/>
</dbReference>
<organism evidence="9 10">
    <name type="scientific">Geotalea uraniireducens</name>
    <dbReference type="NCBI Taxonomy" id="351604"/>
    <lineage>
        <taxon>Bacteria</taxon>
        <taxon>Pseudomonadati</taxon>
        <taxon>Thermodesulfobacteriota</taxon>
        <taxon>Desulfuromonadia</taxon>
        <taxon>Geobacterales</taxon>
        <taxon>Geobacteraceae</taxon>
        <taxon>Geotalea</taxon>
    </lineage>
</organism>
<dbReference type="InterPro" id="IPR052347">
    <property type="entry name" value="Isochorismatase_Nicotinamidase"/>
</dbReference>
<reference evidence="9 10" key="1">
    <citation type="submission" date="2022-12" db="EMBL/GenBank/DDBJ databases">
        <title>Polyphasic characterization of Geotalea uranireducens NIT-SL11 newly isolated from a complex of sewage sludge and microbially reduced graphene oxide.</title>
        <authorList>
            <person name="Xie L."/>
            <person name="Yoshida N."/>
            <person name="Meng L."/>
        </authorList>
    </citation>
    <scope>NUCLEOTIDE SEQUENCE [LARGE SCALE GENOMIC DNA]</scope>
    <source>
        <strain evidence="9 10">NIT-SL11</strain>
    </source>
</reference>
<keyword evidence="4" id="KW-0378">Hydrolase</keyword>
<dbReference type="RefSeq" id="WP_282003018.1">
    <property type="nucleotide sequence ID" value="NZ_AP027151.1"/>
</dbReference>
<dbReference type="SUPFAM" id="SSF52499">
    <property type="entry name" value="Isochorismatase-like hydrolases"/>
    <property type="match status" value="1"/>
</dbReference>
<dbReference type="EMBL" id="AP027151">
    <property type="protein sequence ID" value="BDV42516.1"/>
    <property type="molecule type" value="Genomic_DNA"/>
</dbReference>
<feature type="domain" description="Isochorismatase-like" evidence="8">
    <location>
        <begin position="6"/>
        <end position="189"/>
    </location>
</feature>
<dbReference type="PANTHER" id="PTHR11080:SF2">
    <property type="entry name" value="LD05707P"/>
    <property type="match status" value="1"/>
</dbReference>
<dbReference type="NCBIfam" id="NF008623">
    <property type="entry name" value="PRK11609.1"/>
    <property type="match status" value="1"/>
</dbReference>
<evidence type="ECO:0000259" key="8">
    <source>
        <dbReference type="Pfam" id="PF00857"/>
    </source>
</evidence>
<evidence type="ECO:0000256" key="4">
    <source>
        <dbReference type="ARBA" id="ARBA00022801"/>
    </source>
</evidence>